<dbReference type="FunFam" id="1.10.472.80:FF:000005">
    <property type="entry name" value="TBC1 domain family member 15"/>
    <property type="match status" value="1"/>
</dbReference>
<sequence length="777" mass="89256">MNTHNREIEEKYRTLTKNFVFTVPKFNIISTRGLRKGSFICQPYTMINSAHYENDSSEQKAYLYSSSDSGGGEGCGQSPQNINAGSSDDTNTSLIEFEDNLAIGNVLCTHDGVLLKKANAEFIADLNTSGSLSLVEYAPPRHLYLEWRPNENILIADDSQDQGDWALVDTISRRSRSISECKLFNTPRMDMSSGSFRSPRVIHTLLDELSLIEVKHRGQTVRFVRKADKSLHSEFFFQHGNADQFVRSMRQLHIIDARSGSVRGSEEYVILPTDTQKLKKTFAELDIGEIKASSIGHESWLSHKVVGFLVNIPDYVSAKAPPKVRPGSLECRQHLNNFASHSENYHMVGLSSGGSNSVNTSGSHSRVSSLDKSPEVDSNEIENVKEQDQKIVSLLPERRTMQRAPPLSENQWLEFQTADGRMSDCARILDIIFRGGIESNLRCEVWKYLLNYYHWNDSEVERIVRRKQKSMEYYNMKAQWLSMTTVQEINFSGYRDRKCQIEKDVKRTDRSLTYFAGEDNPNLLTLQGILMTYVMYNFDLGYVQGMSDLLAPILAVMENEVDAFWCFVGFMNMVFANFDVDQAGMKIQFSQLRRLLEFANPRLADYLKSHDSDNMYFCFRWLLVWYKREFNNDDIIKLWECLWTRLPCPNFHVLISVAILDQQAEKIIGSRYEFTEILKHVNELSGNIDLSLTLTTAEAIYYQIKEASHLSNDIRQIIGEPLLDLEDGASQTSTETEHTEFDDGFDELVRELTTEEKKRHQELLEEACERSMFLQYI</sequence>
<protein>
    <recommendedName>
        <fullName evidence="8">TBC1 domain family member 15</fullName>
    </recommendedName>
    <alternativeName>
        <fullName evidence="9">GTPase-activating protein RAB7</fullName>
    </alternativeName>
</protein>
<evidence type="ECO:0000256" key="1">
    <source>
        <dbReference type="ARBA" id="ARBA00004496"/>
    </source>
</evidence>
<dbReference type="FunFam" id="1.10.8.270:FF:000005">
    <property type="entry name" value="TBC1 domain family member 15"/>
    <property type="match status" value="1"/>
</dbReference>
<comment type="function">
    <text evidence="6">Acts as a GTPase activating protein for RAB7A. Does not act on RAB4, RAB5 or RAB6.</text>
</comment>
<feature type="compositionally biased region" description="Polar residues" evidence="10">
    <location>
        <begin position="79"/>
        <end position="89"/>
    </location>
</feature>
<proteinExistence type="predicted"/>
<keyword evidence="2" id="KW-0343">GTPase activation</keyword>
<evidence type="ECO:0000256" key="8">
    <source>
        <dbReference type="ARBA" id="ARBA00067480"/>
    </source>
</evidence>
<evidence type="ECO:0000259" key="11">
    <source>
        <dbReference type="PROSITE" id="PS50086"/>
    </source>
</evidence>
<keyword evidence="3" id="KW-0963">Cytoplasm</keyword>
<evidence type="ECO:0000313" key="13">
    <source>
        <dbReference type="Proteomes" id="UP000092444"/>
    </source>
</evidence>
<name>A0A1B0GD95_GLOMM</name>
<dbReference type="VEuPathDB" id="VectorBase:GMOY011270"/>
<dbReference type="GO" id="GO:0005737">
    <property type="term" value="C:cytoplasm"/>
    <property type="evidence" value="ECO:0007669"/>
    <property type="project" value="UniProtKB-SubCell"/>
</dbReference>
<dbReference type="PANTHER" id="PTHR22957">
    <property type="entry name" value="TBC1 DOMAIN FAMILY MEMBER GTPASE-ACTIVATING PROTEIN"/>
    <property type="match status" value="1"/>
</dbReference>
<feature type="domain" description="Rab-GAP TBC" evidence="11">
    <location>
        <begin position="436"/>
        <end position="646"/>
    </location>
</feature>
<dbReference type="InterPro" id="IPR035969">
    <property type="entry name" value="Rab-GAP_TBC_sf"/>
</dbReference>
<feature type="region of interest" description="Disordered" evidence="10">
    <location>
        <begin position="63"/>
        <end position="89"/>
    </location>
</feature>
<dbReference type="SMART" id="SM00164">
    <property type="entry name" value="TBC"/>
    <property type="match status" value="1"/>
</dbReference>
<dbReference type="Gene3D" id="1.10.8.270">
    <property type="entry name" value="putative rabgap domain of human tbc1 domain family member 14 like domains"/>
    <property type="match status" value="1"/>
</dbReference>
<dbReference type="EnsemblMetazoa" id="GMOY011270-RA">
    <property type="protein sequence ID" value="GMOY011270-PA"/>
    <property type="gene ID" value="GMOY011270"/>
</dbReference>
<evidence type="ECO:0000256" key="9">
    <source>
        <dbReference type="ARBA" id="ARBA00082539"/>
    </source>
</evidence>
<dbReference type="SUPFAM" id="SSF47923">
    <property type="entry name" value="Ypt/Rab-GAP domain of gyp1p"/>
    <property type="match status" value="2"/>
</dbReference>
<dbReference type="PANTHER" id="PTHR22957:SF645">
    <property type="entry name" value="LD27216P"/>
    <property type="match status" value="1"/>
</dbReference>
<comment type="subunit">
    <text evidence="7">Interacts with non-phosphorylated form of RAB8A; phosphorylation of RAB8A at 'Thr-72' disrupts this interaction. Interacts with ARMC12.</text>
</comment>
<dbReference type="GO" id="GO:0005096">
    <property type="term" value="F:GTPase activator activity"/>
    <property type="evidence" value="ECO:0007669"/>
    <property type="project" value="UniProtKB-KW"/>
</dbReference>
<keyword evidence="5" id="KW-0007">Acetylation</keyword>
<evidence type="ECO:0000313" key="12">
    <source>
        <dbReference type="EnsemblMetazoa" id="GMOY011270-PA"/>
    </source>
</evidence>
<evidence type="ECO:0000256" key="6">
    <source>
        <dbReference type="ARBA" id="ARBA00055283"/>
    </source>
</evidence>
<keyword evidence="13" id="KW-1185">Reference proteome</keyword>
<accession>A0A1B0GD95</accession>
<dbReference type="PROSITE" id="PS50086">
    <property type="entry name" value="TBC_RABGAP"/>
    <property type="match status" value="1"/>
</dbReference>
<evidence type="ECO:0000256" key="7">
    <source>
        <dbReference type="ARBA" id="ARBA00065268"/>
    </source>
</evidence>
<dbReference type="Pfam" id="PF00566">
    <property type="entry name" value="RabGAP-TBC"/>
    <property type="match status" value="1"/>
</dbReference>
<reference evidence="12" key="1">
    <citation type="submission" date="2020-05" db="UniProtKB">
        <authorList>
            <consortium name="EnsemblMetazoa"/>
        </authorList>
    </citation>
    <scope>IDENTIFICATION</scope>
    <source>
        <strain evidence="12">Yale</strain>
    </source>
</reference>
<dbReference type="PhylomeDB" id="A0A1B0GD95"/>
<evidence type="ECO:0000256" key="2">
    <source>
        <dbReference type="ARBA" id="ARBA00022468"/>
    </source>
</evidence>
<feature type="compositionally biased region" description="Low complexity" evidence="10">
    <location>
        <begin position="349"/>
        <end position="365"/>
    </location>
</feature>
<dbReference type="Gene3D" id="1.10.472.80">
    <property type="entry name" value="Ypt/Rab-GAP domain of gyp1p, domain 3"/>
    <property type="match status" value="1"/>
</dbReference>
<organism evidence="12 13">
    <name type="scientific">Glossina morsitans morsitans</name>
    <name type="common">Savannah tsetse fly</name>
    <dbReference type="NCBI Taxonomy" id="37546"/>
    <lineage>
        <taxon>Eukaryota</taxon>
        <taxon>Metazoa</taxon>
        <taxon>Ecdysozoa</taxon>
        <taxon>Arthropoda</taxon>
        <taxon>Hexapoda</taxon>
        <taxon>Insecta</taxon>
        <taxon>Pterygota</taxon>
        <taxon>Neoptera</taxon>
        <taxon>Endopterygota</taxon>
        <taxon>Diptera</taxon>
        <taxon>Brachycera</taxon>
        <taxon>Muscomorpha</taxon>
        <taxon>Hippoboscoidea</taxon>
        <taxon>Glossinidae</taxon>
        <taxon>Glossina</taxon>
    </lineage>
</organism>
<dbReference type="Proteomes" id="UP000092444">
    <property type="component" value="Unassembled WGS sequence"/>
</dbReference>
<evidence type="ECO:0000256" key="4">
    <source>
        <dbReference type="ARBA" id="ARBA00022553"/>
    </source>
</evidence>
<evidence type="ECO:0000256" key="10">
    <source>
        <dbReference type="SAM" id="MobiDB-lite"/>
    </source>
</evidence>
<comment type="subcellular location">
    <subcellularLocation>
        <location evidence="1">Cytoplasm</location>
    </subcellularLocation>
</comment>
<dbReference type="AlphaFoldDB" id="A0A1B0GD95"/>
<feature type="region of interest" description="Disordered" evidence="10">
    <location>
        <begin position="349"/>
        <end position="383"/>
    </location>
</feature>
<dbReference type="EMBL" id="CCAG010015664">
    <property type="status" value="NOT_ANNOTATED_CDS"/>
    <property type="molecule type" value="Genomic_DNA"/>
</dbReference>
<evidence type="ECO:0000256" key="5">
    <source>
        <dbReference type="ARBA" id="ARBA00022990"/>
    </source>
</evidence>
<dbReference type="STRING" id="37546.A0A1B0GD95"/>
<dbReference type="InterPro" id="IPR000195">
    <property type="entry name" value="Rab-GAP-TBC_dom"/>
</dbReference>
<evidence type="ECO:0000256" key="3">
    <source>
        <dbReference type="ARBA" id="ARBA00022490"/>
    </source>
</evidence>
<keyword evidence="4" id="KW-0597">Phosphoprotein</keyword>